<keyword evidence="11" id="KW-1185">Reference proteome</keyword>
<dbReference type="InterPro" id="IPR036364">
    <property type="entry name" value="SEA_dom_sf"/>
</dbReference>
<dbReference type="FunFam" id="2.40.10.10:FF:000068">
    <property type="entry name" value="transmembrane protease serine 2"/>
    <property type="match status" value="1"/>
</dbReference>
<evidence type="ECO:0000256" key="3">
    <source>
        <dbReference type="ARBA" id="ARBA00022968"/>
    </source>
</evidence>
<comment type="subcellular location">
    <subcellularLocation>
        <location evidence="1">Membrane</location>
        <topology evidence="1">Single-pass type II membrane protein</topology>
    </subcellularLocation>
</comment>
<sequence length="492" mass="53587">MASLGMCTDGSSSNVQFLYRKPRKKARSCCPSCCYSCCPTFVEVISGFIFLLVIATFFFLARYFLEIPSIINGHLTPNFTIKNKTTVNPANAIQMTTTPAAEQEFPTTVSTTVSAVKEILNAVARVRGSSDTQYFLTSTQGSATVVAERIVCHHFLGSFQALKETYQDHYNDSFSEAFQVKAQEVQSVLHDVFMGSLLREIYKNASIFAISPSPFTVYFQLRFCSSSASGAVLSSDTVAQTLVNSSSSILDQATVFVNSNSVIVKDDGSCLPVPRVFNINTEWPWQVRVMQNGSQVCIGSLISARLVLSVASCLTPSSPAWYSVQVGAPDSASNMSHLVKRIIVHPQYSTTPDSHDIALIQLEEIVWFGSSVLPICLAPLAQPDPPLNTTCWAAASSATSSGARIFRRTEGTIALHDACTNASQDQSICWTPTTTEEIQIEMGASVACSNMTDPLYLTAISPDLQSPVLKNPNAVFTLIRPFLEWIQTYTPA</sequence>
<keyword evidence="4" id="KW-1133">Transmembrane helix</keyword>
<dbReference type="PANTHER" id="PTHR24256">
    <property type="entry name" value="TRYPTASE-RELATED"/>
    <property type="match status" value="1"/>
</dbReference>
<dbReference type="GO" id="GO:0004252">
    <property type="term" value="F:serine-type endopeptidase activity"/>
    <property type="evidence" value="ECO:0007669"/>
    <property type="project" value="InterPro"/>
</dbReference>
<proteinExistence type="inferred from homology"/>
<protein>
    <submittedName>
        <fullName evidence="10">Uncharacterized protein</fullName>
    </submittedName>
</protein>
<dbReference type="InterPro" id="IPR001254">
    <property type="entry name" value="Trypsin_dom"/>
</dbReference>
<dbReference type="EMBL" id="JANPWB010000005">
    <property type="protein sequence ID" value="KAJ1185195.1"/>
    <property type="molecule type" value="Genomic_DNA"/>
</dbReference>
<keyword evidence="3" id="KW-0735">Signal-anchor</keyword>
<dbReference type="Gene3D" id="3.30.70.960">
    <property type="entry name" value="SEA domain"/>
    <property type="match status" value="1"/>
</dbReference>
<keyword evidence="2" id="KW-0812">Transmembrane</keyword>
<dbReference type="InterPro" id="IPR009003">
    <property type="entry name" value="Peptidase_S1_PA"/>
</dbReference>
<evidence type="ECO:0000256" key="2">
    <source>
        <dbReference type="ARBA" id="ARBA00022692"/>
    </source>
</evidence>
<accession>A0AAV7U8J4</accession>
<evidence type="ECO:0000313" key="11">
    <source>
        <dbReference type="Proteomes" id="UP001066276"/>
    </source>
</evidence>
<dbReference type="Proteomes" id="UP001066276">
    <property type="component" value="Chromosome 3_1"/>
</dbReference>
<evidence type="ECO:0000313" key="10">
    <source>
        <dbReference type="EMBL" id="KAJ1185195.1"/>
    </source>
</evidence>
<dbReference type="GO" id="GO:0016020">
    <property type="term" value="C:membrane"/>
    <property type="evidence" value="ECO:0007669"/>
    <property type="project" value="UniProtKB-SubCell"/>
</dbReference>
<dbReference type="SMART" id="SM00020">
    <property type="entry name" value="Tryp_SPc"/>
    <property type="match status" value="1"/>
</dbReference>
<dbReference type="GO" id="GO:0006508">
    <property type="term" value="P:proteolysis"/>
    <property type="evidence" value="ECO:0007669"/>
    <property type="project" value="InterPro"/>
</dbReference>
<feature type="domain" description="Peptidase S1" evidence="9">
    <location>
        <begin position="263"/>
        <end position="491"/>
    </location>
</feature>
<keyword evidence="5" id="KW-0472">Membrane</keyword>
<evidence type="ECO:0000256" key="4">
    <source>
        <dbReference type="ARBA" id="ARBA00022989"/>
    </source>
</evidence>
<evidence type="ECO:0000256" key="7">
    <source>
        <dbReference type="ARBA" id="ARBA00024195"/>
    </source>
</evidence>
<comment type="caution">
    <text evidence="10">The sequence shown here is derived from an EMBL/GenBank/DDBJ whole genome shotgun (WGS) entry which is preliminary data.</text>
</comment>
<dbReference type="AlphaFoldDB" id="A0AAV7U8J4"/>
<evidence type="ECO:0000256" key="5">
    <source>
        <dbReference type="ARBA" id="ARBA00023136"/>
    </source>
</evidence>
<dbReference type="InterPro" id="IPR051487">
    <property type="entry name" value="Ser/Thr_Proteases_Immune/Dev"/>
</dbReference>
<organism evidence="10 11">
    <name type="scientific">Pleurodeles waltl</name>
    <name type="common">Iberian ribbed newt</name>
    <dbReference type="NCBI Taxonomy" id="8319"/>
    <lineage>
        <taxon>Eukaryota</taxon>
        <taxon>Metazoa</taxon>
        <taxon>Chordata</taxon>
        <taxon>Craniata</taxon>
        <taxon>Vertebrata</taxon>
        <taxon>Euteleostomi</taxon>
        <taxon>Amphibia</taxon>
        <taxon>Batrachia</taxon>
        <taxon>Caudata</taxon>
        <taxon>Salamandroidea</taxon>
        <taxon>Salamandridae</taxon>
        <taxon>Pleurodelinae</taxon>
        <taxon>Pleurodeles</taxon>
    </lineage>
</organism>
<dbReference type="InterPro" id="IPR000082">
    <property type="entry name" value="SEA_dom"/>
</dbReference>
<dbReference type="SUPFAM" id="SSF50494">
    <property type="entry name" value="Trypsin-like serine proteases"/>
    <property type="match status" value="1"/>
</dbReference>
<dbReference type="Gene3D" id="2.40.10.10">
    <property type="entry name" value="Trypsin-like serine proteases"/>
    <property type="match status" value="1"/>
</dbReference>
<gene>
    <name evidence="10" type="ORF">NDU88_001989</name>
</gene>
<dbReference type="PROSITE" id="PS50024">
    <property type="entry name" value="SEA"/>
    <property type="match status" value="1"/>
</dbReference>
<reference evidence="10" key="1">
    <citation type="journal article" date="2022" name="bioRxiv">
        <title>Sequencing and chromosome-scale assembly of the giantPleurodeles waltlgenome.</title>
        <authorList>
            <person name="Brown T."/>
            <person name="Elewa A."/>
            <person name="Iarovenko S."/>
            <person name="Subramanian E."/>
            <person name="Araus A.J."/>
            <person name="Petzold A."/>
            <person name="Susuki M."/>
            <person name="Suzuki K.-i.T."/>
            <person name="Hayashi T."/>
            <person name="Toyoda A."/>
            <person name="Oliveira C."/>
            <person name="Osipova E."/>
            <person name="Leigh N.D."/>
            <person name="Simon A."/>
            <person name="Yun M.H."/>
        </authorList>
    </citation>
    <scope>NUCLEOTIDE SEQUENCE</scope>
    <source>
        <strain evidence="10">20211129_DDA</strain>
        <tissue evidence="10">Liver</tissue>
    </source>
</reference>
<name>A0AAV7U8J4_PLEWA</name>
<evidence type="ECO:0000256" key="1">
    <source>
        <dbReference type="ARBA" id="ARBA00004606"/>
    </source>
</evidence>
<dbReference type="InterPro" id="IPR043504">
    <property type="entry name" value="Peptidase_S1_PA_chymotrypsin"/>
</dbReference>
<dbReference type="SUPFAM" id="SSF82671">
    <property type="entry name" value="SEA domain"/>
    <property type="match status" value="1"/>
</dbReference>
<evidence type="ECO:0000259" key="9">
    <source>
        <dbReference type="PROSITE" id="PS50240"/>
    </source>
</evidence>
<keyword evidence="6" id="KW-1015">Disulfide bond</keyword>
<evidence type="ECO:0000256" key="6">
    <source>
        <dbReference type="ARBA" id="ARBA00023157"/>
    </source>
</evidence>
<dbReference type="PROSITE" id="PS50240">
    <property type="entry name" value="TRYPSIN_DOM"/>
    <property type="match status" value="1"/>
</dbReference>
<dbReference type="Pfam" id="PF00089">
    <property type="entry name" value="Trypsin"/>
    <property type="match status" value="1"/>
</dbReference>
<feature type="domain" description="SEA" evidence="8">
    <location>
        <begin position="151"/>
        <end position="269"/>
    </location>
</feature>
<dbReference type="Pfam" id="PF01390">
    <property type="entry name" value="SEA"/>
    <property type="match status" value="1"/>
</dbReference>
<evidence type="ECO:0000259" key="8">
    <source>
        <dbReference type="PROSITE" id="PS50024"/>
    </source>
</evidence>
<comment type="similarity">
    <text evidence="7">Belongs to the peptidase S1 family. CLIP subfamily.</text>
</comment>